<evidence type="ECO:0000313" key="2">
    <source>
        <dbReference type="EMBL" id="CAK7941434.1"/>
    </source>
</evidence>
<accession>A0AAV1V3A6</accession>
<organism evidence="2 3">
    <name type="scientific">Peronospora matthiolae</name>
    <dbReference type="NCBI Taxonomy" id="2874970"/>
    <lineage>
        <taxon>Eukaryota</taxon>
        <taxon>Sar</taxon>
        <taxon>Stramenopiles</taxon>
        <taxon>Oomycota</taxon>
        <taxon>Peronosporomycetes</taxon>
        <taxon>Peronosporales</taxon>
        <taxon>Peronosporaceae</taxon>
        <taxon>Peronospora</taxon>
    </lineage>
</organism>
<dbReference type="AlphaFoldDB" id="A0AAV1V3A6"/>
<evidence type="ECO:0000313" key="3">
    <source>
        <dbReference type="Proteomes" id="UP001162060"/>
    </source>
</evidence>
<dbReference type="EMBL" id="CAKLBY020000003">
    <property type="protein sequence ID" value="CAK7892252.1"/>
    <property type="molecule type" value="Genomic_DNA"/>
</dbReference>
<comment type="caution">
    <text evidence="2">The sequence shown here is derived from an EMBL/GenBank/DDBJ whole genome shotgun (WGS) entry which is preliminary data.</text>
</comment>
<proteinExistence type="predicted"/>
<reference evidence="2" key="1">
    <citation type="submission" date="2024-01" db="EMBL/GenBank/DDBJ databases">
        <authorList>
            <person name="Webb A."/>
        </authorList>
    </citation>
    <scope>NUCLEOTIDE SEQUENCE</scope>
    <source>
        <strain evidence="2">Pm1</strain>
    </source>
</reference>
<evidence type="ECO:0000313" key="1">
    <source>
        <dbReference type="EMBL" id="CAK7892252.1"/>
    </source>
</evidence>
<dbReference type="Proteomes" id="UP001162060">
    <property type="component" value="Unassembled WGS sequence"/>
</dbReference>
<dbReference type="EMBL" id="CAKLBY020000264">
    <property type="protein sequence ID" value="CAK7941434.1"/>
    <property type="molecule type" value="Genomic_DNA"/>
</dbReference>
<name>A0AAV1V3A6_9STRA</name>
<sequence length="121" mass="13457">MKPYRAIQSSHAGIVDTMAGGEDALSVATLSLQDKDVPIDEKLDAVRQSVIAGNVDRFLVTVGDLGGQSPLVYLMDWLHTWQQEYEAFVHVLGIQEDTEEHNEPNEMEKDLANVEAEAEQF</sequence>
<protein>
    <submittedName>
        <fullName evidence="2">Uncharacterized protein</fullName>
    </submittedName>
</protein>
<gene>
    <name evidence="2" type="ORF">PM001_LOCUS26584</name>
    <name evidence="1" type="ORF">PM001_LOCUS364</name>
</gene>